<dbReference type="OrthoDB" id="8119704at2759"/>
<dbReference type="InterPro" id="IPR000073">
    <property type="entry name" value="AB_hydrolase_1"/>
</dbReference>
<name>A0A9C7UP01_9RHOD</name>
<dbReference type="PANTHER" id="PTHR46118:SF4">
    <property type="entry name" value="PROTEIN ABHD11"/>
    <property type="match status" value="1"/>
</dbReference>
<evidence type="ECO:0000313" key="5">
    <source>
        <dbReference type="Proteomes" id="UP001061958"/>
    </source>
</evidence>
<dbReference type="GO" id="GO:0016787">
    <property type="term" value="F:hydrolase activity"/>
    <property type="evidence" value="ECO:0007669"/>
    <property type="project" value="UniProtKB-KW"/>
</dbReference>
<protein>
    <recommendedName>
        <fullName evidence="3">AB hydrolase-1 domain-containing protein</fullName>
    </recommendedName>
</protein>
<dbReference type="PRINTS" id="PR00412">
    <property type="entry name" value="EPOXHYDRLASE"/>
</dbReference>
<gene>
    <name evidence="4" type="ORF">GpartN1_g1788.t1</name>
</gene>
<organism evidence="4 5">
    <name type="scientific">Galdieria partita</name>
    <dbReference type="NCBI Taxonomy" id="83374"/>
    <lineage>
        <taxon>Eukaryota</taxon>
        <taxon>Rhodophyta</taxon>
        <taxon>Bangiophyceae</taxon>
        <taxon>Galdieriales</taxon>
        <taxon>Galdieriaceae</taxon>
        <taxon>Galdieria</taxon>
    </lineage>
</organism>
<dbReference type="Proteomes" id="UP001061958">
    <property type="component" value="Unassembled WGS sequence"/>
</dbReference>
<evidence type="ECO:0000256" key="2">
    <source>
        <dbReference type="ARBA" id="ARBA00022801"/>
    </source>
</evidence>
<dbReference type="PRINTS" id="PR00111">
    <property type="entry name" value="ABHYDROLASE"/>
</dbReference>
<dbReference type="Gene3D" id="3.40.50.1820">
    <property type="entry name" value="alpha/beta hydrolase"/>
    <property type="match status" value="1"/>
</dbReference>
<dbReference type="SUPFAM" id="SSF53474">
    <property type="entry name" value="alpha/beta-Hydrolases"/>
    <property type="match status" value="1"/>
</dbReference>
<dbReference type="Pfam" id="PF00561">
    <property type="entry name" value="Abhydrolase_1"/>
    <property type="match status" value="1"/>
</dbReference>
<dbReference type="InterPro" id="IPR000639">
    <property type="entry name" value="Epox_hydrolase-like"/>
</dbReference>
<comment type="similarity">
    <text evidence="1">Belongs to the AB hydrolase superfamily.</text>
</comment>
<keyword evidence="5" id="KW-1185">Reference proteome</keyword>
<dbReference type="PANTHER" id="PTHR46118">
    <property type="entry name" value="PROTEIN ABHD11"/>
    <property type="match status" value="1"/>
</dbReference>
<sequence>MLWKHAKNWIGLTINKHIKFRQLQTTKRYQNNSEILSTSERKGGGCVVPLSYYKLEPKKASSQLGVQTGKLPPVIVLHGILASGNTYRSVLKRDDFAPEREIYAVDLRNHGASPHVQEMTYEAMVRDVKCFLEDNGITKACILGHSMGGKVGMHFALENPDWVSELVVVDIAPVAYQQESMDKNLPTEAVYAMAKTKPHQCKSRSEVDNALEQQGLTNERVRQFVLTNLVPDDEKPGYYKWRVNLHSLVDSMEAMLGFPSTAAERVFRGPTLFIRGENSPYIQPNIHESIIRHYFPNAAIKTISNSGHWLIAEEPDHFTRLVNEFLSSQA</sequence>
<feature type="domain" description="AB hydrolase-1" evidence="3">
    <location>
        <begin position="72"/>
        <end position="315"/>
    </location>
</feature>
<reference evidence="4" key="2">
    <citation type="submission" date="2022-01" db="EMBL/GenBank/DDBJ databases">
        <authorList>
            <person name="Hirooka S."/>
            <person name="Miyagishima S.Y."/>
        </authorList>
    </citation>
    <scope>NUCLEOTIDE SEQUENCE</scope>
    <source>
        <strain evidence="4">NBRC 102759</strain>
    </source>
</reference>
<reference evidence="4" key="1">
    <citation type="journal article" date="2022" name="Proc. Natl. Acad. Sci. U.S.A.">
        <title>Life cycle and functional genomics of the unicellular red alga Galdieria for elucidating algal and plant evolution and industrial use.</title>
        <authorList>
            <person name="Hirooka S."/>
            <person name="Itabashi T."/>
            <person name="Ichinose T.M."/>
            <person name="Onuma R."/>
            <person name="Fujiwara T."/>
            <person name="Yamashita S."/>
            <person name="Jong L.W."/>
            <person name="Tomita R."/>
            <person name="Iwane A.H."/>
            <person name="Miyagishima S.Y."/>
        </authorList>
    </citation>
    <scope>NUCLEOTIDE SEQUENCE</scope>
    <source>
        <strain evidence="4">NBRC 102759</strain>
    </source>
</reference>
<dbReference type="EMBL" id="BQMJ01000012">
    <property type="protein sequence ID" value="GJQ09997.1"/>
    <property type="molecule type" value="Genomic_DNA"/>
</dbReference>
<keyword evidence="2" id="KW-0378">Hydrolase</keyword>
<evidence type="ECO:0000259" key="3">
    <source>
        <dbReference type="Pfam" id="PF00561"/>
    </source>
</evidence>
<dbReference type="InterPro" id="IPR029058">
    <property type="entry name" value="AB_hydrolase_fold"/>
</dbReference>
<evidence type="ECO:0000313" key="4">
    <source>
        <dbReference type="EMBL" id="GJQ09997.1"/>
    </source>
</evidence>
<evidence type="ECO:0000256" key="1">
    <source>
        <dbReference type="ARBA" id="ARBA00008645"/>
    </source>
</evidence>
<dbReference type="AlphaFoldDB" id="A0A9C7UP01"/>
<accession>A0A9C7UP01</accession>
<comment type="caution">
    <text evidence="4">The sequence shown here is derived from an EMBL/GenBank/DDBJ whole genome shotgun (WGS) entry which is preliminary data.</text>
</comment>
<proteinExistence type="inferred from homology"/>